<feature type="compositionally biased region" description="Low complexity" evidence="1">
    <location>
        <begin position="239"/>
        <end position="254"/>
    </location>
</feature>
<feature type="region of interest" description="Disordered" evidence="1">
    <location>
        <begin position="229"/>
        <end position="304"/>
    </location>
</feature>
<feature type="domain" description="Retrotransposon gag" evidence="2">
    <location>
        <begin position="99"/>
        <end position="196"/>
    </location>
</feature>
<protein>
    <recommendedName>
        <fullName evidence="2">Retrotransposon gag domain-containing protein</fullName>
    </recommendedName>
</protein>
<dbReference type="AlphaFoldDB" id="A0ABD0ZTZ7"/>
<feature type="compositionally biased region" description="Basic and acidic residues" evidence="1">
    <location>
        <begin position="16"/>
        <end position="31"/>
    </location>
</feature>
<accession>A0ABD0ZTZ7</accession>
<dbReference type="Pfam" id="PF03732">
    <property type="entry name" value="Retrotrans_gag"/>
    <property type="match status" value="1"/>
</dbReference>
<sequence length="304" mass="35587">MGCCSTLGTRSTTNHDPVHDDYSDKGVEPRPRRAFGQRRGVGHDRGYEDQGPRPQVPSLKLMALTFASKVDPKAYLDWERRLDNICSLYAYDQPRKVAYAAAQLTDNALTWWDRDVTERRRNGERPMATWEVMKDYMRKQYVPPTYHCELQKKFRRFNQGIKSIEEYYEEFDHLKNHFELDESEKTLIAQFLDGMQDRIMRKVEIQSYHGFEELLHLVIQIEQQVKRKSASVSRSHNQSTPSWSPSPPSSNDSPRNQERSKPAIVESRFKPRQQEIPKDTRHETKRDPAPARSSDIVCFKCQGH</sequence>
<name>A0ABD0ZTZ7_CARAN</name>
<reference evidence="3 4" key="1">
    <citation type="submission" date="2024-04" db="EMBL/GenBank/DDBJ databases">
        <title>Genome assembly C_amara_ONT_v2.</title>
        <authorList>
            <person name="Yant L."/>
            <person name="Moore C."/>
            <person name="Slenker M."/>
        </authorList>
    </citation>
    <scope>NUCLEOTIDE SEQUENCE [LARGE SCALE GENOMIC DNA]</scope>
    <source>
        <tissue evidence="3">Leaf</tissue>
    </source>
</reference>
<dbReference type="Proteomes" id="UP001558713">
    <property type="component" value="Unassembled WGS sequence"/>
</dbReference>
<feature type="compositionally biased region" description="Basic and acidic residues" evidence="1">
    <location>
        <begin position="41"/>
        <end position="51"/>
    </location>
</feature>
<evidence type="ECO:0000259" key="2">
    <source>
        <dbReference type="Pfam" id="PF03732"/>
    </source>
</evidence>
<feature type="region of interest" description="Disordered" evidence="1">
    <location>
        <begin position="1"/>
        <end position="55"/>
    </location>
</feature>
<evidence type="ECO:0000256" key="1">
    <source>
        <dbReference type="SAM" id="MobiDB-lite"/>
    </source>
</evidence>
<gene>
    <name evidence="3" type="ORF">V5N11_011149</name>
</gene>
<organism evidence="3 4">
    <name type="scientific">Cardamine amara subsp. amara</name>
    <dbReference type="NCBI Taxonomy" id="228776"/>
    <lineage>
        <taxon>Eukaryota</taxon>
        <taxon>Viridiplantae</taxon>
        <taxon>Streptophyta</taxon>
        <taxon>Embryophyta</taxon>
        <taxon>Tracheophyta</taxon>
        <taxon>Spermatophyta</taxon>
        <taxon>Magnoliopsida</taxon>
        <taxon>eudicotyledons</taxon>
        <taxon>Gunneridae</taxon>
        <taxon>Pentapetalae</taxon>
        <taxon>rosids</taxon>
        <taxon>malvids</taxon>
        <taxon>Brassicales</taxon>
        <taxon>Brassicaceae</taxon>
        <taxon>Cardamineae</taxon>
        <taxon>Cardamine</taxon>
    </lineage>
</organism>
<proteinExistence type="predicted"/>
<evidence type="ECO:0000313" key="3">
    <source>
        <dbReference type="EMBL" id="KAL1194834.1"/>
    </source>
</evidence>
<dbReference type="InterPro" id="IPR005162">
    <property type="entry name" value="Retrotrans_gag_dom"/>
</dbReference>
<dbReference type="PANTHER" id="PTHR35046:SF9">
    <property type="entry name" value="RNA-DIRECTED DNA POLYMERASE"/>
    <property type="match status" value="1"/>
</dbReference>
<feature type="compositionally biased region" description="Polar residues" evidence="1">
    <location>
        <begin position="1"/>
        <end position="15"/>
    </location>
</feature>
<feature type="compositionally biased region" description="Basic and acidic residues" evidence="1">
    <location>
        <begin position="255"/>
        <end position="289"/>
    </location>
</feature>
<dbReference type="PANTHER" id="PTHR35046">
    <property type="entry name" value="ZINC KNUCKLE (CCHC-TYPE) FAMILY PROTEIN"/>
    <property type="match status" value="1"/>
</dbReference>
<keyword evidence="4" id="KW-1185">Reference proteome</keyword>
<comment type="caution">
    <text evidence="3">The sequence shown here is derived from an EMBL/GenBank/DDBJ whole genome shotgun (WGS) entry which is preliminary data.</text>
</comment>
<evidence type="ECO:0000313" key="4">
    <source>
        <dbReference type="Proteomes" id="UP001558713"/>
    </source>
</evidence>
<dbReference type="EMBL" id="JBANAX010000743">
    <property type="protein sequence ID" value="KAL1194834.1"/>
    <property type="molecule type" value="Genomic_DNA"/>
</dbReference>